<dbReference type="Proteomes" id="UP000439903">
    <property type="component" value="Unassembled WGS sequence"/>
</dbReference>
<gene>
    <name evidence="1" type="ORF">F8M41_012129</name>
</gene>
<comment type="caution">
    <text evidence="1">The sequence shown here is derived from an EMBL/GenBank/DDBJ whole genome shotgun (WGS) entry which is preliminary data.</text>
</comment>
<dbReference type="EMBL" id="WTPW01002472">
    <property type="protein sequence ID" value="KAF0381134.1"/>
    <property type="molecule type" value="Genomic_DNA"/>
</dbReference>
<evidence type="ECO:0000313" key="1">
    <source>
        <dbReference type="EMBL" id="KAF0381134.1"/>
    </source>
</evidence>
<reference evidence="1 2" key="1">
    <citation type="journal article" date="2019" name="Environ. Microbiol.">
        <title>At the nexus of three kingdoms: the genome of the mycorrhizal fungus Gigaspora margarita provides insights into plant, endobacterial and fungal interactions.</title>
        <authorList>
            <person name="Venice F."/>
            <person name="Ghignone S."/>
            <person name="Salvioli di Fossalunga A."/>
            <person name="Amselem J."/>
            <person name="Novero M."/>
            <person name="Xianan X."/>
            <person name="Sedzielewska Toro K."/>
            <person name="Morin E."/>
            <person name="Lipzen A."/>
            <person name="Grigoriev I.V."/>
            <person name="Henrissat B."/>
            <person name="Martin F.M."/>
            <person name="Bonfante P."/>
        </authorList>
    </citation>
    <scope>NUCLEOTIDE SEQUENCE [LARGE SCALE GENOMIC DNA]</scope>
    <source>
        <strain evidence="1 2">BEG34</strain>
    </source>
</reference>
<keyword evidence="2" id="KW-1185">Reference proteome</keyword>
<evidence type="ECO:0000313" key="2">
    <source>
        <dbReference type="Proteomes" id="UP000439903"/>
    </source>
</evidence>
<organism evidence="1 2">
    <name type="scientific">Gigaspora margarita</name>
    <dbReference type="NCBI Taxonomy" id="4874"/>
    <lineage>
        <taxon>Eukaryota</taxon>
        <taxon>Fungi</taxon>
        <taxon>Fungi incertae sedis</taxon>
        <taxon>Mucoromycota</taxon>
        <taxon>Glomeromycotina</taxon>
        <taxon>Glomeromycetes</taxon>
        <taxon>Diversisporales</taxon>
        <taxon>Gigasporaceae</taxon>
        <taxon>Gigaspora</taxon>
    </lineage>
</organism>
<accession>A0A8H3WZ93</accession>
<dbReference type="AlphaFoldDB" id="A0A8H3WZ93"/>
<name>A0A8H3WZ93_GIGMA</name>
<protein>
    <submittedName>
        <fullName evidence="1">Uncharacterized protein</fullName>
    </submittedName>
</protein>
<dbReference type="OrthoDB" id="2436843at2759"/>
<sequence length="137" mass="15891">MKCDCCNFDKPNKTFESLKNNKHKNVNNVNTHSKPKTYIDCHNQISANNKLKKDEQKNKSIIANQENIIAPEDLVDFIFNALPADYNSDKYLFEKRFFIILDPLLNNVDTNLNDQVNKDKEVAQQIINLISKADRFS</sequence>
<proteinExistence type="predicted"/>